<dbReference type="AlphaFoldDB" id="A0AAN8NHW8"/>
<sequence length="150" mass="16649">MELTIPDHSFKIEAAQQIVGDMGGLQQQEPWSGDSGQYYPSAIDNSATRDVFDEGRPAWPNTEEKLESSVLGVRGDWGEDSAKVELPEGRIEVEKTGDGARSYVPSWADDYNEIPISKVEDVGRRGAGPDWEIWNGEIIEQAEEPIPFEP</sequence>
<reference evidence="1 2" key="1">
    <citation type="submission" date="2019-10" db="EMBL/GenBank/DDBJ databases">
        <authorList>
            <person name="Palmer J.M."/>
        </authorList>
    </citation>
    <scope>NUCLEOTIDE SEQUENCE [LARGE SCALE GENOMIC DNA]</scope>
    <source>
        <strain evidence="1 2">TWF506</strain>
    </source>
</reference>
<gene>
    <name evidence="1" type="ORF">TWF506_010666</name>
</gene>
<dbReference type="EMBL" id="JAVHJM010000008">
    <property type="protein sequence ID" value="KAK6508582.1"/>
    <property type="molecule type" value="Genomic_DNA"/>
</dbReference>
<evidence type="ECO:0000313" key="2">
    <source>
        <dbReference type="Proteomes" id="UP001307849"/>
    </source>
</evidence>
<comment type="caution">
    <text evidence="1">The sequence shown here is derived from an EMBL/GenBank/DDBJ whole genome shotgun (WGS) entry which is preliminary data.</text>
</comment>
<dbReference type="Proteomes" id="UP001307849">
    <property type="component" value="Unassembled WGS sequence"/>
</dbReference>
<accession>A0AAN8NHW8</accession>
<organism evidence="1 2">
    <name type="scientific">Arthrobotrys conoides</name>
    <dbReference type="NCBI Taxonomy" id="74498"/>
    <lineage>
        <taxon>Eukaryota</taxon>
        <taxon>Fungi</taxon>
        <taxon>Dikarya</taxon>
        <taxon>Ascomycota</taxon>
        <taxon>Pezizomycotina</taxon>
        <taxon>Orbiliomycetes</taxon>
        <taxon>Orbiliales</taxon>
        <taxon>Orbiliaceae</taxon>
        <taxon>Arthrobotrys</taxon>
    </lineage>
</organism>
<protein>
    <submittedName>
        <fullName evidence="1">Uncharacterized protein</fullName>
    </submittedName>
</protein>
<name>A0AAN8NHW8_9PEZI</name>
<proteinExistence type="predicted"/>
<keyword evidence="2" id="KW-1185">Reference proteome</keyword>
<evidence type="ECO:0000313" key="1">
    <source>
        <dbReference type="EMBL" id="KAK6508582.1"/>
    </source>
</evidence>